<dbReference type="EMBL" id="JAAMPC010000002">
    <property type="protein sequence ID" value="KAG2323920.1"/>
    <property type="molecule type" value="Genomic_DNA"/>
</dbReference>
<dbReference type="AlphaFoldDB" id="A0A8X8B667"/>
<feature type="transmembrane region" description="Helical" evidence="6">
    <location>
        <begin position="244"/>
        <end position="264"/>
    </location>
</feature>
<evidence type="ECO:0000256" key="3">
    <source>
        <dbReference type="ARBA" id="ARBA00022692"/>
    </source>
</evidence>
<dbReference type="GO" id="GO:0015086">
    <property type="term" value="F:cadmium ion transmembrane transporter activity"/>
    <property type="evidence" value="ECO:0007669"/>
    <property type="project" value="TreeGrafter"/>
</dbReference>
<dbReference type="PANTHER" id="PTHR11706">
    <property type="entry name" value="SOLUTE CARRIER PROTEIN FAMILY 11 MEMBER"/>
    <property type="match status" value="1"/>
</dbReference>
<protein>
    <submittedName>
        <fullName evidence="7">Uncharacterized protein</fullName>
    </submittedName>
</protein>
<feature type="transmembrane region" description="Helical" evidence="6">
    <location>
        <begin position="74"/>
        <end position="94"/>
    </location>
</feature>
<dbReference type="OrthoDB" id="409173at2759"/>
<accession>A0A8X8B667</accession>
<evidence type="ECO:0000256" key="1">
    <source>
        <dbReference type="ARBA" id="ARBA00004141"/>
    </source>
</evidence>
<keyword evidence="8" id="KW-1185">Reference proteome</keyword>
<keyword evidence="5 6" id="KW-0472">Membrane</keyword>
<organism evidence="7 8">
    <name type="scientific">Brassica carinata</name>
    <name type="common">Ethiopian mustard</name>
    <name type="synonym">Abyssinian cabbage</name>
    <dbReference type="NCBI Taxonomy" id="52824"/>
    <lineage>
        <taxon>Eukaryota</taxon>
        <taxon>Viridiplantae</taxon>
        <taxon>Streptophyta</taxon>
        <taxon>Embryophyta</taxon>
        <taxon>Tracheophyta</taxon>
        <taxon>Spermatophyta</taxon>
        <taxon>Magnoliopsida</taxon>
        <taxon>eudicotyledons</taxon>
        <taxon>Gunneridae</taxon>
        <taxon>Pentapetalae</taxon>
        <taxon>rosids</taxon>
        <taxon>malvids</taxon>
        <taxon>Brassicales</taxon>
        <taxon>Brassicaceae</taxon>
        <taxon>Brassiceae</taxon>
        <taxon>Brassica</taxon>
    </lineage>
</organism>
<comment type="similarity">
    <text evidence="2">Belongs to the NRAMP (TC 2.A.55) family.</text>
</comment>
<dbReference type="InterPro" id="IPR001046">
    <property type="entry name" value="NRAMP_fam"/>
</dbReference>
<comment type="caution">
    <text evidence="7">The sequence shown here is derived from an EMBL/GenBank/DDBJ whole genome shotgun (WGS) entry which is preliminary data.</text>
</comment>
<feature type="transmembrane region" description="Helical" evidence="6">
    <location>
        <begin position="219"/>
        <end position="238"/>
    </location>
</feature>
<feature type="transmembrane region" description="Helical" evidence="6">
    <location>
        <begin position="6"/>
        <end position="24"/>
    </location>
</feature>
<dbReference type="PRINTS" id="PR00447">
    <property type="entry name" value="NATRESASSCMP"/>
</dbReference>
<feature type="transmembrane region" description="Helical" evidence="6">
    <location>
        <begin position="36"/>
        <end position="54"/>
    </location>
</feature>
<dbReference type="GO" id="GO:0005886">
    <property type="term" value="C:plasma membrane"/>
    <property type="evidence" value="ECO:0007669"/>
    <property type="project" value="TreeGrafter"/>
</dbReference>
<reference evidence="7 8" key="1">
    <citation type="submission" date="2020-02" db="EMBL/GenBank/DDBJ databases">
        <authorList>
            <person name="Ma Q."/>
            <person name="Huang Y."/>
            <person name="Song X."/>
            <person name="Pei D."/>
        </authorList>
    </citation>
    <scope>NUCLEOTIDE SEQUENCE [LARGE SCALE GENOMIC DNA]</scope>
    <source>
        <strain evidence="7">Sxm20200214</strain>
        <tissue evidence="7">Leaf</tissue>
    </source>
</reference>
<evidence type="ECO:0000256" key="2">
    <source>
        <dbReference type="ARBA" id="ARBA00009965"/>
    </source>
</evidence>
<comment type="subcellular location">
    <subcellularLocation>
        <location evidence="1">Membrane</location>
        <topology evidence="1">Multi-pass membrane protein</topology>
    </subcellularLocation>
</comment>
<keyword evidence="4 6" id="KW-1133">Transmembrane helix</keyword>
<dbReference type="PANTHER" id="PTHR11706:SF108">
    <property type="entry name" value="METAL TRANSPORTER NRAMP6"/>
    <property type="match status" value="1"/>
</dbReference>
<dbReference type="Pfam" id="PF01566">
    <property type="entry name" value="Nramp"/>
    <property type="match status" value="1"/>
</dbReference>
<dbReference type="Proteomes" id="UP000886595">
    <property type="component" value="Unassembled WGS sequence"/>
</dbReference>
<evidence type="ECO:0000256" key="5">
    <source>
        <dbReference type="ARBA" id="ARBA00023136"/>
    </source>
</evidence>
<evidence type="ECO:0000256" key="4">
    <source>
        <dbReference type="ARBA" id="ARBA00022989"/>
    </source>
</evidence>
<feature type="transmembrane region" description="Helical" evidence="6">
    <location>
        <begin position="316"/>
        <end position="342"/>
    </location>
</feature>
<evidence type="ECO:0000256" key="6">
    <source>
        <dbReference type="SAM" id="Phobius"/>
    </source>
</evidence>
<proteinExistence type="inferred from homology"/>
<feature type="transmembrane region" description="Helical" evidence="6">
    <location>
        <begin position="285"/>
        <end position="310"/>
    </location>
</feature>
<evidence type="ECO:0000313" key="8">
    <source>
        <dbReference type="Proteomes" id="UP000886595"/>
    </source>
</evidence>
<gene>
    <name evidence="7" type="ORF">Bca52824_006648</name>
</gene>
<name>A0A8X8B667_BRACI</name>
<evidence type="ECO:0000313" key="7">
    <source>
        <dbReference type="EMBL" id="KAG2323920.1"/>
    </source>
</evidence>
<feature type="transmembrane region" description="Helical" evidence="6">
    <location>
        <begin position="180"/>
        <end position="199"/>
    </location>
</feature>
<dbReference type="NCBIfam" id="NF037982">
    <property type="entry name" value="Nramp_1"/>
    <property type="match status" value="1"/>
</dbReference>
<dbReference type="GO" id="GO:0034755">
    <property type="term" value="P:iron ion transmembrane transport"/>
    <property type="evidence" value="ECO:0007669"/>
    <property type="project" value="TreeGrafter"/>
</dbReference>
<dbReference type="GO" id="GO:0005384">
    <property type="term" value="F:manganese ion transmembrane transporter activity"/>
    <property type="evidence" value="ECO:0007669"/>
    <property type="project" value="TreeGrafter"/>
</dbReference>
<sequence>MLFNIPVWIGVLLTGFSTLILLALQKYGIRKLEFLIAFLVLTIALCFLVELHYSKPDPKEVLYGLFVPQLKGNGATGLAISLLGAMVMPHNLFLHSALVLSRKIPRSVTGIKEACRYYLIESGLALTVAFIINVSVISVSGAVCNASDLSPEDQASCEDLDLNKASFLLRNVVGKWSSKLFAFALLASGQSSTITGTYAGQYVMQGFLDLTIRPWLRNFLTRCLAIIPSLIVALIGGSAGAGKLIIFASMILSFELPFALVPLLKFTCSKTKMGSHANSLLTSSVTWVIGGLIMGINIYYLVSSFIKLILHGHMKLVAIIFLGILGFSGIAIYLAAIGYLVLRKNRDSSPLTSSNSQTAETLPREDIVNMHT</sequence>
<feature type="transmembrane region" description="Helical" evidence="6">
    <location>
        <begin position="115"/>
        <end position="143"/>
    </location>
</feature>
<keyword evidence="3 6" id="KW-0812">Transmembrane</keyword>